<dbReference type="Gene3D" id="3.30.70.100">
    <property type="match status" value="2"/>
</dbReference>
<name>A0A1H7XLG9_9HYPH</name>
<feature type="domain" description="NIPSNAP" evidence="1">
    <location>
        <begin position="5"/>
        <end position="96"/>
    </location>
</feature>
<proteinExistence type="predicted"/>
<keyword evidence="3" id="KW-1185">Reference proteome</keyword>
<protein>
    <submittedName>
        <fullName evidence="2">NIPSNAP protein</fullName>
    </submittedName>
</protein>
<reference evidence="3" key="1">
    <citation type="submission" date="2016-10" db="EMBL/GenBank/DDBJ databases">
        <authorList>
            <person name="Varghese N."/>
            <person name="Submissions S."/>
        </authorList>
    </citation>
    <scope>NUCLEOTIDE SEQUENCE [LARGE SCALE GENOMIC DNA]</scope>
    <source>
        <strain evidence="3">LMG 26383,CCUG 61248,R- 45681</strain>
    </source>
</reference>
<dbReference type="STRING" id="1036779.SAMN04515666_11076"/>
<dbReference type="Proteomes" id="UP000199664">
    <property type="component" value="Unassembled WGS sequence"/>
</dbReference>
<dbReference type="InterPro" id="IPR012577">
    <property type="entry name" value="NIPSNAP"/>
</dbReference>
<dbReference type="SUPFAM" id="SSF54909">
    <property type="entry name" value="Dimeric alpha+beta barrel"/>
    <property type="match status" value="2"/>
</dbReference>
<dbReference type="InterPro" id="IPR011008">
    <property type="entry name" value="Dimeric_a/b-barrel"/>
</dbReference>
<dbReference type="RefSeq" id="WP_091840952.1">
    <property type="nucleotide sequence ID" value="NZ_FOAN01000010.1"/>
</dbReference>
<evidence type="ECO:0000313" key="2">
    <source>
        <dbReference type="EMBL" id="SEM34630.1"/>
    </source>
</evidence>
<dbReference type="EMBL" id="FOAN01000010">
    <property type="protein sequence ID" value="SEM34630.1"/>
    <property type="molecule type" value="Genomic_DNA"/>
</dbReference>
<organism evidence="2 3">
    <name type="scientific">Bosea lupini</name>
    <dbReference type="NCBI Taxonomy" id="1036779"/>
    <lineage>
        <taxon>Bacteria</taxon>
        <taxon>Pseudomonadati</taxon>
        <taxon>Pseudomonadota</taxon>
        <taxon>Alphaproteobacteria</taxon>
        <taxon>Hyphomicrobiales</taxon>
        <taxon>Boseaceae</taxon>
        <taxon>Bosea</taxon>
    </lineage>
</organism>
<dbReference type="AlphaFoldDB" id="A0A1H7XLG9"/>
<dbReference type="OrthoDB" id="9809695at2"/>
<evidence type="ECO:0000259" key="1">
    <source>
        <dbReference type="Pfam" id="PF07978"/>
    </source>
</evidence>
<accession>A0A1H7XLG9</accession>
<gene>
    <name evidence="2" type="ORF">SAMN04515666_11076</name>
</gene>
<dbReference type="Pfam" id="PF07978">
    <property type="entry name" value="NIPSNAP"/>
    <property type="match status" value="1"/>
</dbReference>
<sequence length="241" mass="26891">MSILFELRRYRLNPGAFDELLTLFEREFVHTQEAVGMDVPAIYRDTGDPDAFVWLRSFESIDARAQALATFYTGDVWDRFGPAANATMVNSDNVLLLAPGRLDPALLPRSGADREDASGTAGKGLITISICSLAPGREQEFATFFETEARPLLEQAGARIDGTFVSAAERNSFPRLPVREGEPVFVWIAAFADAAAETAYQSRLERAAAWRDAVFPALDRRLWRPIETARLIPTGRSRHRW</sequence>
<evidence type="ECO:0000313" key="3">
    <source>
        <dbReference type="Proteomes" id="UP000199664"/>
    </source>
</evidence>